<dbReference type="GO" id="GO:0046872">
    <property type="term" value="F:metal ion binding"/>
    <property type="evidence" value="ECO:0007669"/>
    <property type="project" value="UniProtKB-KW"/>
</dbReference>
<dbReference type="PANTHER" id="PTHR10106:SF0">
    <property type="entry name" value="LD36721P"/>
    <property type="match status" value="1"/>
</dbReference>
<comment type="subcellular location">
    <subcellularLocation>
        <location evidence="2">Membrane</location>
        <topology evidence="2">Multi-pass membrane protein</topology>
    </subcellularLocation>
</comment>
<dbReference type="PANTHER" id="PTHR10106">
    <property type="entry name" value="CYTOCHROME B561-RELATED"/>
    <property type="match status" value="1"/>
</dbReference>
<evidence type="ECO:0000256" key="8">
    <source>
        <dbReference type="ARBA" id="ARBA00022989"/>
    </source>
</evidence>
<dbReference type="Gene3D" id="1.20.120.1770">
    <property type="match status" value="1"/>
</dbReference>
<evidence type="ECO:0000256" key="9">
    <source>
        <dbReference type="ARBA" id="ARBA00023004"/>
    </source>
</evidence>
<dbReference type="InterPro" id="IPR043205">
    <property type="entry name" value="CYB561/CYBRD1-like"/>
</dbReference>
<dbReference type="EMBL" id="OB660200">
    <property type="protein sequence ID" value="CAD7223438.1"/>
    <property type="molecule type" value="Genomic_DNA"/>
</dbReference>
<evidence type="ECO:0000256" key="3">
    <source>
        <dbReference type="ARBA" id="ARBA00022448"/>
    </source>
</evidence>
<evidence type="ECO:0000256" key="2">
    <source>
        <dbReference type="ARBA" id="ARBA00004141"/>
    </source>
</evidence>
<protein>
    <submittedName>
        <fullName evidence="11">Uncharacterized protein</fullName>
    </submittedName>
</protein>
<name>A0A7R8W6D6_9CRUS</name>
<keyword evidence="8" id="KW-1133">Transmembrane helix</keyword>
<dbReference type="GO" id="GO:0016491">
    <property type="term" value="F:oxidoreductase activity"/>
    <property type="evidence" value="ECO:0007669"/>
    <property type="project" value="InterPro"/>
</dbReference>
<keyword evidence="10" id="KW-0472">Membrane</keyword>
<dbReference type="FunFam" id="1.20.120.1770:FF:000001">
    <property type="entry name" value="Cytochrome b reductase 1"/>
    <property type="match status" value="1"/>
</dbReference>
<keyword evidence="9" id="KW-0408">Iron</keyword>
<keyword evidence="7" id="KW-0249">Electron transport</keyword>
<dbReference type="Pfam" id="PF03188">
    <property type="entry name" value="Cytochrom_B561"/>
    <property type="match status" value="1"/>
</dbReference>
<evidence type="ECO:0000256" key="10">
    <source>
        <dbReference type="ARBA" id="ARBA00023136"/>
    </source>
</evidence>
<sequence>MEGGDEVDLRGFTLTYTIAAGVGVCLVSLMVVWLEHFRGGFAWSSSPGLQFNWHPLLMTLGMVFIYGNAILIYRVFRTERKRYLKIGHACVNALAFVLGVVGLRAVFEFHNAKGIPNVYSLHSWLGIIVMIIFAEQLLFGLTFFLFPTVRPTLRTRYLSIHTTVGLGGFGLACVTALLGLMEKTFFVLVDPKLPENHQYKALPAEGMLVNMIGMLIVIFGILVLTLVGLRRYRRIPVTEDEMLLTEAIN</sequence>
<keyword evidence="4" id="KW-0349">Heme</keyword>
<evidence type="ECO:0000313" key="11">
    <source>
        <dbReference type="EMBL" id="CAD7223438.1"/>
    </source>
</evidence>
<dbReference type="GO" id="GO:0016020">
    <property type="term" value="C:membrane"/>
    <property type="evidence" value="ECO:0007669"/>
    <property type="project" value="UniProtKB-SubCell"/>
</dbReference>
<evidence type="ECO:0000256" key="6">
    <source>
        <dbReference type="ARBA" id="ARBA00022723"/>
    </source>
</evidence>
<organism evidence="11">
    <name type="scientific">Cyprideis torosa</name>
    <dbReference type="NCBI Taxonomy" id="163714"/>
    <lineage>
        <taxon>Eukaryota</taxon>
        <taxon>Metazoa</taxon>
        <taxon>Ecdysozoa</taxon>
        <taxon>Arthropoda</taxon>
        <taxon>Crustacea</taxon>
        <taxon>Oligostraca</taxon>
        <taxon>Ostracoda</taxon>
        <taxon>Podocopa</taxon>
        <taxon>Podocopida</taxon>
        <taxon>Cytherocopina</taxon>
        <taxon>Cytheroidea</taxon>
        <taxon>Cytherideidae</taxon>
        <taxon>Cyprideis</taxon>
    </lineage>
</organism>
<keyword evidence="3" id="KW-0813">Transport</keyword>
<reference evidence="11" key="1">
    <citation type="submission" date="2020-11" db="EMBL/GenBank/DDBJ databases">
        <authorList>
            <person name="Tran Van P."/>
        </authorList>
    </citation>
    <scope>NUCLEOTIDE SEQUENCE</scope>
</reference>
<dbReference type="AlphaFoldDB" id="A0A7R8W6D6"/>
<evidence type="ECO:0000256" key="1">
    <source>
        <dbReference type="ARBA" id="ARBA00001970"/>
    </source>
</evidence>
<evidence type="ECO:0000256" key="5">
    <source>
        <dbReference type="ARBA" id="ARBA00022692"/>
    </source>
</evidence>
<accession>A0A7R8W6D6</accession>
<evidence type="ECO:0000256" key="7">
    <source>
        <dbReference type="ARBA" id="ARBA00022982"/>
    </source>
</evidence>
<dbReference type="InterPro" id="IPR006593">
    <property type="entry name" value="Cyt_b561/ferric_Rdtase_TM"/>
</dbReference>
<evidence type="ECO:0000256" key="4">
    <source>
        <dbReference type="ARBA" id="ARBA00022617"/>
    </source>
</evidence>
<proteinExistence type="predicted"/>
<gene>
    <name evidence="11" type="ORF">CTOB1V02_LOCUS1423</name>
</gene>
<dbReference type="SMART" id="SM00665">
    <property type="entry name" value="B561"/>
    <property type="match status" value="1"/>
</dbReference>
<comment type="cofactor">
    <cofactor evidence="1">
        <name>heme b</name>
        <dbReference type="ChEBI" id="CHEBI:60344"/>
    </cofactor>
</comment>
<dbReference type="OrthoDB" id="907479at2759"/>
<keyword evidence="5" id="KW-0812">Transmembrane</keyword>
<dbReference type="PROSITE" id="PS50939">
    <property type="entry name" value="CYTOCHROME_B561"/>
    <property type="match status" value="1"/>
</dbReference>
<keyword evidence="6" id="KW-0479">Metal-binding</keyword>